<dbReference type="OrthoDB" id="6159439at2759"/>
<evidence type="ECO:0000256" key="1">
    <source>
        <dbReference type="ARBA" id="ARBA00004123"/>
    </source>
</evidence>
<dbReference type="GO" id="GO:0005634">
    <property type="term" value="C:nucleus"/>
    <property type="evidence" value="ECO:0007669"/>
    <property type="project" value="UniProtKB-SubCell"/>
</dbReference>
<evidence type="ECO:0000256" key="6">
    <source>
        <dbReference type="ARBA" id="ARBA00023155"/>
    </source>
</evidence>
<evidence type="ECO:0000256" key="9">
    <source>
        <dbReference type="PROSITE-ProRule" id="PRU00108"/>
    </source>
</evidence>
<comment type="similarity">
    <text evidence="2">Belongs to the Abd-B homeobox family.</text>
</comment>
<dbReference type="Pfam" id="PF12284">
    <property type="entry name" value="HoxA13_N"/>
    <property type="match status" value="1"/>
</dbReference>
<evidence type="ECO:0000313" key="13">
    <source>
        <dbReference type="Proteomes" id="UP000261540"/>
    </source>
</evidence>
<keyword evidence="5 9" id="KW-0238">DNA-binding</keyword>
<protein>
    <submittedName>
        <fullName evidence="12">Homeobox D13</fullName>
    </submittedName>
</protein>
<dbReference type="Gene3D" id="1.10.10.60">
    <property type="entry name" value="Homeodomain-like"/>
    <property type="match status" value="1"/>
</dbReference>
<dbReference type="SUPFAM" id="SSF46689">
    <property type="entry name" value="Homeodomain-like"/>
    <property type="match status" value="1"/>
</dbReference>
<dbReference type="STRING" id="1676925.ENSPKIP00000006972"/>
<dbReference type="PANTHER" id="PTHR45804">
    <property type="entry name" value="SEGMENTATION PROTEIN FUSHI TARAZU-LIKE PROTEIN"/>
    <property type="match status" value="1"/>
</dbReference>
<evidence type="ECO:0000259" key="11">
    <source>
        <dbReference type="PROSITE" id="PS50071"/>
    </source>
</evidence>
<dbReference type="FunFam" id="1.10.10.60:FF:000084">
    <property type="entry name" value="Homeobox protein Hox-D13"/>
    <property type="match status" value="1"/>
</dbReference>
<reference evidence="12" key="1">
    <citation type="submission" date="2025-08" db="UniProtKB">
        <authorList>
            <consortium name="Ensembl"/>
        </authorList>
    </citation>
    <scope>IDENTIFICATION</scope>
</reference>
<dbReference type="InterPro" id="IPR001356">
    <property type="entry name" value="HD"/>
</dbReference>
<keyword evidence="13" id="KW-1185">Reference proteome</keyword>
<comment type="subcellular location">
    <subcellularLocation>
        <location evidence="1 9 10">Nucleus</location>
    </subcellularLocation>
</comment>
<organism evidence="12 13">
    <name type="scientific">Paramormyrops kingsleyae</name>
    <dbReference type="NCBI Taxonomy" id="1676925"/>
    <lineage>
        <taxon>Eukaryota</taxon>
        <taxon>Metazoa</taxon>
        <taxon>Chordata</taxon>
        <taxon>Craniata</taxon>
        <taxon>Vertebrata</taxon>
        <taxon>Euteleostomi</taxon>
        <taxon>Actinopterygii</taxon>
        <taxon>Neopterygii</taxon>
        <taxon>Teleostei</taxon>
        <taxon>Osteoglossocephala</taxon>
        <taxon>Osteoglossomorpha</taxon>
        <taxon>Osteoglossiformes</taxon>
        <taxon>Mormyridae</taxon>
        <taxon>Paramormyrops</taxon>
    </lineage>
</organism>
<evidence type="ECO:0000256" key="2">
    <source>
        <dbReference type="ARBA" id="ARBA00006317"/>
    </source>
</evidence>
<keyword evidence="6 9" id="KW-0371">Homeobox</keyword>
<evidence type="ECO:0000256" key="4">
    <source>
        <dbReference type="ARBA" id="ARBA00023015"/>
    </source>
</evidence>
<dbReference type="AlphaFoldDB" id="A0A3B3QJN6"/>
<keyword evidence="7" id="KW-0804">Transcription</keyword>
<accession>A0A3B3QJN6</accession>
<proteinExistence type="inferred from homology"/>
<evidence type="ECO:0000256" key="7">
    <source>
        <dbReference type="ARBA" id="ARBA00023163"/>
    </source>
</evidence>
<dbReference type="Proteomes" id="UP000261540">
    <property type="component" value="Unplaced"/>
</dbReference>
<evidence type="ECO:0000256" key="8">
    <source>
        <dbReference type="ARBA" id="ARBA00023242"/>
    </source>
</evidence>
<dbReference type="InterPro" id="IPR009057">
    <property type="entry name" value="Homeodomain-like_sf"/>
</dbReference>
<feature type="DNA-binding region" description="Homeobox" evidence="9">
    <location>
        <begin position="205"/>
        <end position="264"/>
    </location>
</feature>
<dbReference type="Pfam" id="PF00046">
    <property type="entry name" value="Homeodomain"/>
    <property type="match status" value="1"/>
</dbReference>
<name>A0A3B3QJN6_9TELE</name>
<evidence type="ECO:0000256" key="3">
    <source>
        <dbReference type="ARBA" id="ARBA00022473"/>
    </source>
</evidence>
<dbReference type="GeneTree" id="ENSGT00940000161457"/>
<dbReference type="PANTHER" id="PTHR45804:SF3">
    <property type="entry name" value="HOMEOBOX PROTEIN HOX-A13"/>
    <property type="match status" value="1"/>
</dbReference>
<dbReference type="PROSITE" id="PS50071">
    <property type="entry name" value="HOMEOBOX_2"/>
    <property type="match status" value="1"/>
</dbReference>
<evidence type="ECO:0000313" key="12">
    <source>
        <dbReference type="Ensembl" id="ENSPKIP00000006972.1"/>
    </source>
</evidence>
<evidence type="ECO:0000256" key="5">
    <source>
        <dbReference type="ARBA" id="ARBA00023125"/>
    </source>
</evidence>
<keyword evidence="8 9" id="KW-0539">Nucleus</keyword>
<dbReference type="GO" id="GO:0003677">
    <property type="term" value="F:DNA binding"/>
    <property type="evidence" value="ECO:0007669"/>
    <property type="project" value="UniProtKB-UniRule"/>
</dbReference>
<dbReference type="GO" id="GO:0000122">
    <property type="term" value="P:negative regulation of transcription by RNA polymerase II"/>
    <property type="evidence" value="ECO:0007669"/>
    <property type="project" value="UniProtKB-ARBA"/>
</dbReference>
<dbReference type="InterPro" id="IPR051003">
    <property type="entry name" value="AP_axis_regulatory_Homeobox"/>
</dbReference>
<dbReference type="CDD" id="cd00086">
    <property type="entry name" value="homeodomain"/>
    <property type="match status" value="1"/>
</dbReference>
<keyword evidence="4" id="KW-0805">Transcription regulation</keyword>
<evidence type="ECO:0000256" key="10">
    <source>
        <dbReference type="RuleBase" id="RU000682"/>
    </source>
</evidence>
<dbReference type="GO" id="GO:0000981">
    <property type="term" value="F:DNA-binding transcription factor activity, RNA polymerase II-specific"/>
    <property type="evidence" value="ECO:0007669"/>
    <property type="project" value="UniProtKB-ARBA"/>
</dbReference>
<dbReference type="Ensembl" id="ENSPKIT00000031011.1">
    <property type="protein sequence ID" value="ENSPKIP00000006972.1"/>
    <property type="gene ID" value="ENSPKIG00000023045.1"/>
</dbReference>
<keyword evidence="3" id="KW-0217">Developmental protein</keyword>
<feature type="domain" description="Homeobox" evidence="11">
    <location>
        <begin position="203"/>
        <end position="263"/>
    </location>
</feature>
<reference evidence="12" key="2">
    <citation type="submission" date="2025-09" db="UniProtKB">
        <authorList>
            <consortium name="Ensembl"/>
        </authorList>
    </citation>
    <scope>IDENTIFICATION</scope>
</reference>
<dbReference type="SMART" id="SM00389">
    <property type="entry name" value="HOX"/>
    <property type="match status" value="1"/>
</dbReference>
<dbReference type="InterPro" id="IPR022067">
    <property type="entry name" value="HoxA13_N"/>
</dbReference>
<sequence length="268" mass="30166">MAGLGLDIPSVQGRGYCPSFPTCSGRSFFGLGSYSTAERSTSINPESTNLYGQGPCSSASTTSPASFGCCFGNSHYSFKIQYSTGFQQDIIKQPLNEHLKETLTDTSRVARQMHCNELPLRTKEYGIFQDFTGSSPRIPGYVDVPASGSSGRDINIGCQWNWSSNWSRPVSFIKNQTENPHVWKSYVAGGTALSQPDVNSVLRRGKKKRVPYTKLQLRELEKEYTTSKFITKDKRQRIAFSTNLSERQVVIWFQNRRVKEKRLLRKST</sequence>